<evidence type="ECO:0000259" key="5">
    <source>
        <dbReference type="PROSITE" id="PS50931"/>
    </source>
</evidence>
<accession>A0ABU6JRF8</accession>
<dbReference type="Pfam" id="PF03466">
    <property type="entry name" value="LysR_substrate"/>
    <property type="match status" value="1"/>
</dbReference>
<keyword evidence="7" id="KW-1185">Reference proteome</keyword>
<dbReference type="InterPro" id="IPR000847">
    <property type="entry name" value="LysR_HTH_N"/>
</dbReference>
<dbReference type="PANTHER" id="PTHR30537:SF3">
    <property type="entry name" value="TRANSCRIPTIONAL REGULATORY PROTEIN"/>
    <property type="match status" value="1"/>
</dbReference>
<dbReference type="SUPFAM" id="SSF46785">
    <property type="entry name" value="Winged helix' DNA-binding domain"/>
    <property type="match status" value="1"/>
</dbReference>
<protein>
    <submittedName>
        <fullName evidence="6">LysR family transcriptional regulator</fullName>
    </submittedName>
</protein>
<dbReference type="InterPro" id="IPR036388">
    <property type="entry name" value="WH-like_DNA-bd_sf"/>
</dbReference>
<dbReference type="Pfam" id="PF00126">
    <property type="entry name" value="HTH_1"/>
    <property type="match status" value="1"/>
</dbReference>
<dbReference type="Gene3D" id="3.40.190.290">
    <property type="match status" value="1"/>
</dbReference>
<gene>
    <name evidence="6" type="ORF">VSX58_10890</name>
</gene>
<dbReference type="PROSITE" id="PS50931">
    <property type="entry name" value="HTH_LYSR"/>
    <property type="match status" value="1"/>
</dbReference>
<dbReference type="PANTHER" id="PTHR30537">
    <property type="entry name" value="HTH-TYPE TRANSCRIPTIONAL REGULATOR"/>
    <property type="match status" value="1"/>
</dbReference>
<name>A0ABU6JRF8_9GAMM</name>
<dbReference type="Proteomes" id="UP001309705">
    <property type="component" value="Unassembled WGS sequence"/>
</dbReference>
<keyword evidence="2" id="KW-0805">Transcription regulation</keyword>
<evidence type="ECO:0000256" key="1">
    <source>
        <dbReference type="ARBA" id="ARBA00009437"/>
    </source>
</evidence>
<dbReference type="EMBL" id="JAYWTM010000007">
    <property type="protein sequence ID" value="MEC5343097.1"/>
    <property type="molecule type" value="Genomic_DNA"/>
</dbReference>
<dbReference type="InterPro" id="IPR036390">
    <property type="entry name" value="WH_DNA-bd_sf"/>
</dbReference>
<evidence type="ECO:0000313" key="6">
    <source>
        <dbReference type="EMBL" id="MEC5343097.1"/>
    </source>
</evidence>
<evidence type="ECO:0000313" key="7">
    <source>
        <dbReference type="Proteomes" id="UP001309705"/>
    </source>
</evidence>
<reference evidence="6 7" key="1">
    <citation type="journal article" date="2017" name="Int. J. Syst. Evol. Microbiol.">
        <title>Brenneria populi subsp. brevivirga subsp. nov. isolated from symptomatic bark of Populus x euramericana canker, and description of Brenneria populi subsp. populi subsp. nov.</title>
        <authorList>
            <person name="Zheng M.H."/>
            <person name="Piao C.G."/>
            <person name="Xue H."/>
            <person name="Guo M.W."/>
            <person name="Li Y."/>
        </authorList>
    </citation>
    <scope>NUCLEOTIDE SEQUENCE [LARGE SCALE GENOMIC DNA]</scope>
    <source>
        <strain evidence="6 7">D9-5</strain>
    </source>
</reference>
<evidence type="ECO:0000256" key="3">
    <source>
        <dbReference type="ARBA" id="ARBA00023125"/>
    </source>
</evidence>
<keyword evidence="3" id="KW-0238">DNA-binding</keyword>
<dbReference type="InterPro" id="IPR005119">
    <property type="entry name" value="LysR_subst-bd"/>
</dbReference>
<comment type="similarity">
    <text evidence="1">Belongs to the LysR transcriptional regulatory family.</text>
</comment>
<dbReference type="RefSeq" id="WP_327618078.1">
    <property type="nucleotide sequence ID" value="NZ_JAYWTM010000007.1"/>
</dbReference>
<sequence length="310" mass="33633">MDKYANQFSEIGNQAHQELHWDDARVFLAVSRTGTLSGAAKTLGLGLATASRRLERLEAALGVSLFTRDQGGHRLTDDGTALVARAEALEQAGHAFGAAAQGRTDRVAGHVRLATTQMLADHFIVPALPGLLAPHPNLSVEVVTGVAAVNLHRRDADLAIRMIKPERGNLSIRRLGMMGFGLYAAPDYLRRREAAQEADAFIGWTETQQHLPAAQWLESALRGRPCRMLTSAISTQMAAARAGLGLAVLPHWLAREQGLVCVRDDIDCDRPIWLAIHADLAHSRRVRLVADFLSDLVLENAALLQYGANA</sequence>
<organism evidence="6 7">
    <name type="scientific">Brenneria populi</name>
    <dbReference type="NCBI Taxonomy" id="1505588"/>
    <lineage>
        <taxon>Bacteria</taxon>
        <taxon>Pseudomonadati</taxon>
        <taxon>Pseudomonadota</taxon>
        <taxon>Gammaproteobacteria</taxon>
        <taxon>Enterobacterales</taxon>
        <taxon>Pectobacteriaceae</taxon>
        <taxon>Brenneria</taxon>
    </lineage>
</organism>
<evidence type="ECO:0000256" key="2">
    <source>
        <dbReference type="ARBA" id="ARBA00023015"/>
    </source>
</evidence>
<keyword evidence="4" id="KW-0804">Transcription</keyword>
<dbReference type="Gene3D" id="1.10.10.10">
    <property type="entry name" value="Winged helix-like DNA-binding domain superfamily/Winged helix DNA-binding domain"/>
    <property type="match status" value="1"/>
</dbReference>
<dbReference type="InterPro" id="IPR058163">
    <property type="entry name" value="LysR-type_TF_proteobact-type"/>
</dbReference>
<proteinExistence type="inferred from homology"/>
<comment type="caution">
    <text evidence="6">The sequence shown here is derived from an EMBL/GenBank/DDBJ whole genome shotgun (WGS) entry which is preliminary data.</text>
</comment>
<evidence type="ECO:0000256" key="4">
    <source>
        <dbReference type="ARBA" id="ARBA00023163"/>
    </source>
</evidence>
<feature type="domain" description="HTH lysR-type" evidence="5">
    <location>
        <begin position="19"/>
        <end position="76"/>
    </location>
</feature>
<dbReference type="SUPFAM" id="SSF53850">
    <property type="entry name" value="Periplasmic binding protein-like II"/>
    <property type="match status" value="1"/>
</dbReference>